<keyword evidence="4 8" id="KW-0479">Metal-binding</keyword>
<dbReference type="HAMAP" id="MF_00265">
    <property type="entry name" value="VapC_Nob1"/>
    <property type="match status" value="1"/>
</dbReference>
<evidence type="ECO:0000256" key="7">
    <source>
        <dbReference type="ARBA" id="ARBA00038093"/>
    </source>
</evidence>
<dbReference type="CDD" id="cd18740">
    <property type="entry name" value="PIN_VapC4-5_FitB-like"/>
    <property type="match status" value="1"/>
</dbReference>
<dbReference type="InterPro" id="IPR022907">
    <property type="entry name" value="VapC_family"/>
</dbReference>
<feature type="domain" description="PIN" evidence="9">
    <location>
        <begin position="5"/>
        <end position="123"/>
    </location>
</feature>
<evidence type="ECO:0000313" key="11">
    <source>
        <dbReference type="Proteomes" id="UP000739180"/>
    </source>
</evidence>
<evidence type="ECO:0000256" key="4">
    <source>
        <dbReference type="ARBA" id="ARBA00022723"/>
    </source>
</evidence>
<evidence type="ECO:0000259" key="9">
    <source>
        <dbReference type="Pfam" id="PF01850"/>
    </source>
</evidence>
<feature type="binding site" evidence="8">
    <location>
        <position position="7"/>
    </location>
    <ligand>
        <name>Mg(2+)</name>
        <dbReference type="ChEBI" id="CHEBI:18420"/>
    </ligand>
</feature>
<keyword evidence="6 8" id="KW-0460">Magnesium</keyword>
<sequence length="134" mass="14456">MARFMLDTNIVSHLLRGHPAVVTAVTATAIGEICISAVTEGELRFGLARRPEATHLANLVREFLARVSVEPWNSDVAQRYGTLRAENQARGVSLSALDMMIAGHAYSLGLVLVTSDSAFTHVQGLSVENWAVNP</sequence>
<evidence type="ECO:0000256" key="5">
    <source>
        <dbReference type="ARBA" id="ARBA00022801"/>
    </source>
</evidence>
<evidence type="ECO:0000256" key="6">
    <source>
        <dbReference type="ARBA" id="ARBA00022842"/>
    </source>
</evidence>
<name>A0ABY2XQ71_9GAMM</name>
<comment type="caution">
    <text evidence="10">The sequence shown here is derived from an EMBL/GenBank/DDBJ whole genome shotgun (WGS) entry which is preliminary data.</text>
</comment>
<evidence type="ECO:0000256" key="3">
    <source>
        <dbReference type="ARBA" id="ARBA00022722"/>
    </source>
</evidence>
<dbReference type="PANTHER" id="PTHR33653">
    <property type="entry name" value="RIBONUCLEASE VAPC2"/>
    <property type="match status" value="1"/>
</dbReference>
<reference evidence="10 11" key="1">
    <citation type="submission" date="2019-05" db="EMBL/GenBank/DDBJ databases">
        <title>Genome of Alcanivorax gelatiniphagus, an oil degrading marine bacteria.</title>
        <authorList>
            <person name="Kwon K.K."/>
        </authorList>
    </citation>
    <scope>NUCLEOTIDE SEQUENCE [LARGE SCALE GENOMIC DNA]</scope>
    <source>
        <strain evidence="10 11">MEBiC 08158</strain>
    </source>
</reference>
<dbReference type="InterPro" id="IPR050556">
    <property type="entry name" value="Type_II_TA_system_RNase"/>
</dbReference>
<comment type="cofactor">
    <cofactor evidence="1 8">
        <name>Mg(2+)</name>
        <dbReference type="ChEBI" id="CHEBI:18420"/>
    </cofactor>
</comment>
<keyword evidence="5 8" id="KW-0378">Hydrolase</keyword>
<dbReference type="EMBL" id="VCQT01000018">
    <property type="protein sequence ID" value="TMW14249.1"/>
    <property type="molecule type" value="Genomic_DNA"/>
</dbReference>
<accession>A0ABY2XQ71</accession>
<dbReference type="Pfam" id="PF01850">
    <property type="entry name" value="PIN"/>
    <property type="match status" value="1"/>
</dbReference>
<proteinExistence type="inferred from homology"/>
<evidence type="ECO:0000256" key="8">
    <source>
        <dbReference type="HAMAP-Rule" id="MF_00265"/>
    </source>
</evidence>
<dbReference type="PANTHER" id="PTHR33653:SF1">
    <property type="entry name" value="RIBONUCLEASE VAPC2"/>
    <property type="match status" value="1"/>
</dbReference>
<dbReference type="InterPro" id="IPR029060">
    <property type="entry name" value="PIN-like_dom_sf"/>
</dbReference>
<dbReference type="EC" id="3.1.-.-" evidence="8"/>
<protein>
    <recommendedName>
        <fullName evidence="8">Ribonuclease VapC</fullName>
        <shortName evidence="8">RNase VapC</shortName>
        <ecNumber evidence="8">3.1.-.-</ecNumber>
    </recommendedName>
    <alternativeName>
        <fullName evidence="8">Toxin VapC</fullName>
    </alternativeName>
</protein>
<dbReference type="Gene3D" id="3.40.50.1010">
    <property type="entry name" value="5'-nuclease"/>
    <property type="match status" value="1"/>
</dbReference>
<dbReference type="InterPro" id="IPR002716">
    <property type="entry name" value="PIN_dom"/>
</dbReference>
<keyword evidence="11" id="KW-1185">Reference proteome</keyword>
<comment type="similarity">
    <text evidence="7 8">Belongs to the PINc/VapC protein family.</text>
</comment>
<keyword evidence="3 8" id="KW-0540">Nuclease</keyword>
<evidence type="ECO:0000256" key="2">
    <source>
        <dbReference type="ARBA" id="ARBA00022649"/>
    </source>
</evidence>
<keyword evidence="2 8" id="KW-1277">Toxin-antitoxin system</keyword>
<feature type="binding site" evidence="8">
    <location>
        <position position="98"/>
    </location>
    <ligand>
        <name>Mg(2+)</name>
        <dbReference type="ChEBI" id="CHEBI:18420"/>
    </ligand>
</feature>
<dbReference type="Proteomes" id="UP000739180">
    <property type="component" value="Unassembled WGS sequence"/>
</dbReference>
<gene>
    <name evidence="8" type="primary">vapC</name>
    <name evidence="10" type="ORF">FGS76_03705</name>
</gene>
<dbReference type="SUPFAM" id="SSF88723">
    <property type="entry name" value="PIN domain-like"/>
    <property type="match status" value="1"/>
</dbReference>
<evidence type="ECO:0000313" key="10">
    <source>
        <dbReference type="EMBL" id="TMW14249.1"/>
    </source>
</evidence>
<evidence type="ECO:0000256" key="1">
    <source>
        <dbReference type="ARBA" id="ARBA00001946"/>
    </source>
</evidence>
<comment type="function">
    <text evidence="8">Toxic component of a toxin-antitoxin (TA) system. An RNase.</text>
</comment>
<keyword evidence="8" id="KW-0800">Toxin</keyword>
<organism evidence="10 11">
    <name type="scientific">Alloalcanivorax gelatiniphagus</name>
    <dbReference type="NCBI Taxonomy" id="1194167"/>
    <lineage>
        <taxon>Bacteria</taxon>
        <taxon>Pseudomonadati</taxon>
        <taxon>Pseudomonadota</taxon>
        <taxon>Gammaproteobacteria</taxon>
        <taxon>Oceanospirillales</taxon>
        <taxon>Alcanivoracaceae</taxon>
        <taxon>Alloalcanivorax</taxon>
    </lineage>
</organism>